<dbReference type="EMBL" id="LN871599">
    <property type="protein sequence ID" value="CCF75306.2"/>
    <property type="molecule type" value="Genomic_DNA"/>
</dbReference>
<sequence>MDYKALGNDAFKTGDFEKAVELFTKGIISNPTEHTLYSNRSGAYASLGKYKEALDDAKKCIELNPKWPKGYSRLGYAQYNLGQRDEAIASYKKGLEIDPSNTSLQNALREIENEGNETMQALMDVSNVVNNDPKLAGYAKEDPEFILKVAKILISLKKNPQDIQYLFQNPDPRLQEALFAIMGIRNPETPQEPKESPEYKKTSEPKEPEKELAPHEKQSEEFKKQGNEHYKSKRFNEALQCYDKAIELNPNNLIYRNNKAAVYLEMKEFDKCLKECNDAIDMRYEVKASFNDIAKVYNRMASCYKAMGKYDEAISSYKKSLLEDNNRFTRSALKEVERMKEKAESEAYIDVGLADQHREKGNELFNKGEYPAAIKEYDEGVRRNPKDPKIYNNRAAAYMKLLEYPFALKDCEKALEIDPNFSKAWARKGNLHMLMKEYQKALQAYDKGLAADINNQQCSDGKMKCIAKIQEMSQSGQIDEEQYRHAMADPEIQAILGDPQFHLILKKITESPECMEEYMKDPKISNAVNKLIAAGIIQVK</sequence>
<dbReference type="InterPro" id="IPR006636">
    <property type="entry name" value="STI1_HS-bd"/>
</dbReference>
<dbReference type="Pfam" id="PF07719">
    <property type="entry name" value="TPR_2"/>
    <property type="match status" value="1"/>
</dbReference>
<dbReference type="SUPFAM" id="SSF48452">
    <property type="entry name" value="TPR-like"/>
    <property type="match status" value="3"/>
</dbReference>
<evidence type="ECO:0000256" key="5">
    <source>
        <dbReference type="ARBA" id="ARBA00023054"/>
    </source>
</evidence>
<evidence type="ECO:0000256" key="6">
    <source>
        <dbReference type="ARBA" id="ARBA00056105"/>
    </source>
</evidence>
<dbReference type="FunFam" id="1.25.40.10:FF:000020">
    <property type="entry name" value="Stress-induced phosphoprotein 1"/>
    <property type="match status" value="1"/>
</dbReference>
<proteinExistence type="predicted"/>
<dbReference type="Gene3D" id="1.10.260.100">
    <property type="match status" value="1"/>
</dbReference>
<feature type="domain" description="STI1" evidence="12">
    <location>
        <begin position="142"/>
        <end position="178"/>
    </location>
</feature>
<dbReference type="GeneID" id="24425752"/>
<dbReference type="RefSeq" id="XP_021337171.1">
    <property type="nucleotide sequence ID" value="XM_021482399.1"/>
</dbReference>
<evidence type="ECO:0000313" key="14">
    <source>
        <dbReference type="Proteomes" id="UP000002899"/>
    </source>
</evidence>
<evidence type="ECO:0000256" key="3">
    <source>
        <dbReference type="ARBA" id="ARBA00022737"/>
    </source>
</evidence>
<feature type="repeat" description="TPR" evidence="10">
    <location>
        <begin position="68"/>
        <end position="101"/>
    </location>
</feature>
<comment type="function">
    <text evidence="6">Acts as a co-chaperone and mediates the association of the chaperones HSP70 and HSP90 probably facilitating substrate transfer from HSP70 to HSP90. Stimulates HSP70 ATPase activity and, in contrast, inhibits HSP90 ATPase activity.</text>
</comment>
<dbReference type="FunFam" id="1.25.40.10:FF:000027">
    <property type="entry name" value="stress-induced-phosphoprotein 1 isoform X1"/>
    <property type="match status" value="1"/>
</dbReference>
<reference evidence="13 14" key="1">
    <citation type="journal article" date="2012" name="Nucleic Acids Res.">
        <title>Sequencing of the smallest Apicomplexan genome from the human pathogen Babesia microti.</title>
        <authorList>
            <person name="Cornillot E."/>
            <person name="Hadj-Kaddour K."/>
            <person name="Dassouli A."/>
            <person name="Noel B."/>
            <person name="Ranwez V."/>
            <person name="Vacherie B."/>
            <person name="Augagneur Y."/>
            <person name="Bres V."/>
            <person name="Duclos A."/>
            <person name="Randazzo S."/>
            <person name="Carcy B."/>
            <person name="Debierre-Grockiego F."/>
            <person name="Delbecq S."/>
            <person name="Moubri-Menage K."/>
            <person name="Shams-Eldin H."/>
            <person name="Usmani-Brown S."/>
            <person name="Bringaud F."/>
            <person name="Wincker P."/>
            <person name="Vivares C.P."/>
            <person name="Schwarz R.T."/>
            <person name="Schetters T.P."/>
            <person name="Krause P.J."/>
            <person name="Gorenflot A."/>
            <person name="Berry V."/>
            <person name="Barbe V."/>
            <person name="Ben Mamoun C."/>
        </authorList>
    </citation>
    <scope>NUCLEOTIDE SEQUENCE [LARGE SCALE GENOMIC DNA]</scope>
    <source>
        <strain evidence="13 14">RI</strain>
    </source>
</reference>
<evidence type="ECO:0000256" key="10">
    <source>
        <dbReference type="PROSITE-ProRule" id="PRU00339"/>
    </source>
</evidence>
<dbReference type="Pfam" id="PF17830">
    <property type="entry name" value="STI1-HOP_DP"/>
    <property type="match status" value="1"/>
</dbReference>
<dbReference type="InterPro" id="IPR011990">
    <property type="entry name" value="TPR-like_helical_dom_sf"/>
</dbReference>
<dbReference type="Gene3D" id="1.25.40.10">
    <property type="entry name" value="Tetratricopeptide repeat domain"/>
    <property type="match status" value="3"/>
</dbReference>
<dbReference type="PANTHER" id="PTHR22904:SF523">
    <property type="entry name" value="STRESS-INDUCED-PHOSPHOPROTEIN 1"/>
    <property type="match status" value="1"/>
</dbReference>
<keyword evidence="4 10" id="KW-0802">TPR repeat</keyword>
<accession>I7IS44</accession>
<feature type="repeat" description="TPR" evidence="10">
    <location>
        <begin position="388"/>
        <end position="421"/>
    </location>
</feature>
<evidence type="ECO:0000256" key="11">
    <source>
        <dbReference type="SAM" id="MobiDB-lite"/>
    </source>
</evidence>
<evidence type="ECO:0000256" key="1">
    <source>
        <dbReference type="ARBA" id="ARBA00004496"/>
    </source>
</evidence>
<dbReference type="VEuPathDB" id="PiroplasmaDB:BmR1_04g05540"/>
<feature type="repeat" description="TPR" evidence="10">
    <location>
        <begin position="294"/>
        <end position="327"/>
    </location>
</feature>
<feature type="repeat" description="TPR" evidence="10">
    <location>
        <begin position="219"/>
        <end position="252"/>
    </location>
</feature>
<dbReference type="InterPro" id="IPR013105">
    <property type="entry name" value="TPR_2"/>
</dbReference>
<evidence type="ECO:0000256" key="7">
    <source>
        <dbReference type="ARBA" id="ARBA00066016"/>
    </source>
</evidence>
<dbReference type="GO" id="GO:0051879">
    <property type="term" value="F:Hsp90 protein binding"/>
    <property type="evidence" value="ECO:0007669"/>
    <property type="project" value="TreeGrafter"/>
</dbReference>
<dbReference type="PANTHER" id="PTHR22904">
    <property type="entry name" value="TPR REPEAT CONTAINING PROTEIN"/>
    <property type="match status" value="1"/>
</dbReference>
<evidence type="ECO:0000259" key="12">
    <source>
        <dbReference type="SMART" id="SM00727"/>
    </source>
</evidence>
<evidence type="ECO:0000256" key="8">
    <source>
        <dbReference type="ARBA" id="ARBA00074766"/>
    </source>
</evidence>
<feature type="region of interest" description="Disordered" evidence="11">
    <location>
        <begin position="187"/>
        <end position="229"/>
    </location>
</feature>
<dbReference type="SMART" id="SM00028">
    <property type="entry name" value="TPR"/>
    <property type="match status" value="9"/>
</dbReference>
<evidence type="ECO:0000256" key="9">
    <source>
        <dbReference type="ARBA" id="ARBA00076447"/>
    </source>
</evidence>
<feature type="repeat" description="TPR" evidence="10">
    <location>
        <begin position="422"/>
        <end position="455"/>
    </location>
</feature>
<name>I7IS44_BABMR</name>
<dbReference type="SMART" id="SM00727">
    <property type="entry name" value="STI1"/>
    <property type="match status" value="2"/>
</dbReference>
<feature type="compositionally biased region" description="Basic and acidic residues" evidence="11">
    <location>
        <begin position="191"/>
        <end position="229"/>
    </location>
</feature>
<evidence type="ECO:0000313" key="13">
    <source>
        <dbReference type="EMBL" id="CCF75306.2"/>
    </source>
</evidence>
<feature type="repeat" description="TPR" evidence="10">
    <location>
        <begin position="354"/>
        <end position="387"/>
    </location>
</feature>
<dbReference type="PROSITE" id="PS50293">
    <property type="entry name" value="TPR_REGION"/>
    <property type="match status" value="3"/>
</dbReference>
<dbReference type="Pfam" id="PF00515">
    <property type="entry name" value="TPR_1"/>
    <property type="match status" value="4"/>
</dbReference>
<organism evidence="13 14">
    <name type="scientific">Babesia microti (strain RI)</name>
    <dbReference type="NCBI Taxonomy" id="1133968"/>
    <lineage>
        <taxon>Eukaryota</taxon>
        <taxon>Sar</taxon>
        <taxon>Alveolata</taxon>
        <taxon>Apicomplexa</taxon>
        <taxon>Aconoidasida</taxon>
        <taxon>Piroplasmida</taxon>
        <taxon>Babesiidae</taxon>
        <taxon>Babesia</taxon>
    </lineage>
</organism>
<reference evidence="13 14" key="2">
    <citation type="journal article" date="2013" name="PLoS ONE">
        <title>Whole genome mapping and re-organization of the nuclear and mitochondrial genomes of Babesia microti isolates.</title>
        <authorList>
            <person name="Cornillot E."/>
            <person name="Dassouli A."/>
            <person name="Garg A."/>
            <person name="Pachikara N."/>
            <person name="Randazzo S."/>
            <person name="Depoix D."/>
            <person name="Carcy B."/>
            <person name="Delbecq S."/>
            <person name="Frutos R."/>
            <person name="Silva J.C."/>
            <person name="Sutton R."/>
            <person name="Krause P.J."/>
            <person name="Mamoun C.B."/>
        </authorList>
    </citation>
    <scope>NUCLEOTIDE SEQUENCE [LARGE SCALE GENOMIC DNA]</scope>
    <source>
        <strain evidence="13 14">RI</strain>
    </source>
</reference>
<evidence type="ECO:0000256" key="4">
    <source>
        <dbReference type="ARBA" id="ARBA00022803"/>
    </source>
</evidence>
<dbReference type="InterPro" id="IPR041243">
    <property type="entry name" value="STI1/HOP_DP"/>
</dbReference>
<comment type="subunit">
    <text evidence="7">Monomer. Homodimer. Forms a complex composed of HOP and chaperones HSP70 and HSP90; the interaction is stronger in the absence of ATP. Interacts (via TPR 1, 2, 3, 7, 8 and 9 repeats) with HSP70 (via C-terminus); the interaction is direct and is stronger in the absence of ATP. Interacts (via TPR 4, 5 and 6 repeats) with HSP90 (via C-terminus); the interaction is direct.</text>
</comment>
<dbReference type="OrthoDB" id="2423701at2759"/>
<keyword evidence="5" id="KW-0175">Coiled coil</keyword>
<feature type="domain" description="STI1" evidence="12">
    <location>
        <begin position="489"/>
        <end position="528"/>
    </location>
</feature>
<dbReference type="Pfam" id="PF13424">
    <property type="entry name" value="TPR_12"/>
    <property type="match status" value="1"/>
</dbReference>
<dbReference type="AlphaFoldDB" id="I7IS44"/>
<feature type="repeat" description="TPR" evidence="10">
    <location>
        <begin position="34"/>
        <end position="67"/>
    </location>
</feature>
<keyword evidence="14" id="KW-1185">Reference proteome</keyword>
<dbReference type="FunFam" id="1.10.260.100:FF:000002">
    <property type="entry name" value="Stress-induced-phosphoprotein 1 (Hsp70/Hsp90-organizing)"/>
    <property type="match status" value="1"/>
</dbReference>
<reference evidence="13 14" key="3">
    <citation type="journal article" date="2016" name="Sci. Rep.">
        <title>Genome-wide diversity and gene expression profiling of Babesia microti isolates identify polymorphic genes that mediate host-pathogen interactions.</title>
        <authorList>
            <person name="Silva J.C."/>
            <person name="Cornillot E."/>
            <person name="McCracken C."/>
            <person name="Usmani-Brown S."/>
            <person name="Dwivedi A."/>
            <person name="Ifeonu O.O."/>
            <person name="Crabtree J."/>
            <person name="Gotia H.T."/>
            <person name="Virji A.Z."/>
            <person name="Reynes C."/>
            <person name="Colinge J."/>
            <person name="Kumar V."/>
            <person name="Lawres L."/>
            <person name="Pazzi J.E."/>
            <person name="Pablo J.V."/>
            <person name="Hung C."/>
            <person name="Brancato J."/>
            <person name="Kumari P."/>
            <person name="Orvis J."/>
            <person name="Tretina K."/>
            <person name="Chibucos M."/>
            <person name="Ott S."/>
            <person name="Sadzewicz L."/>
            <person name="Sengamalay N."/>
            <person name="Shetty A.C."/>
            <person name="Su Q."/>
            <person name="Tallon L."/>
            <person name="Fraser C.M."/>
            <person name="Frutos R."/>
            <person name="Molina D.M."/>
            <person name="Krause P.J."/>
            <person name="Ben Mamoun C."/>
        </authorList>
    </citation>
    <scope>NUCLEOTIDE SEQUENCE [LARGE SCALE GENOMIC DNA]</scope>
    <source>
        <strain evidence="13 14">RI</strain>
    </source>
</reference>
<keyword evidence="3" id="KW-0677">Repeat</keyword>
<evidence type="ECO:0000256" key="2">
    <source>
        <dbReference type="ARBA" id="ARBA00022490"/>
    </source>
</evidence>
<dbReference type="Proteomes" id="UP000002899">
    <property type="component" value="Chromosome IV"/>
</dbReference>
<dbReference type="InterPro" id="IPR019734">
    <property type="entry name" value="TPR_rpt"/>
</dbReference>
<dbReference type="GO" id="GO:0005737">
    <property type="term" value="C:cytoplasm"/>
    <property type="evidence" value="ECO:0007669"/>
    <property type="project" value="UniProtKB-SubCell"/>
</dbReference>
<dbReference type="KEGG" id="bmic:BmR1_04g05540"/>
<dbReference type="PROSITE" id="PS50005">
    <property type="entry name" value="TPR"/>
    <property type="match status" value="7"/>
</dbReference>
<protein>
    <recommendedName>
        <fullName evidence="8">Hsp70-Hsp90 organising protein</fullName>
    </recommendedName>
    <alternativeName>
        <fullName evidence="9">Stress-inducible protein 1</fullName>
    </alternativeName>
</protein>
<comment type="subcellular location">
    <subcellularLocation>
        <location evidence="1">Cytoplasm</location>
    </subcellularLocation>
</comment>
<keyword evidence="2" id="KW-0963">Cytoplasm</keyword>